<keyword evidence="2" id="KW-0540">Nuclease</keyword>
<evidence type="ECO:0000259" key="7">
    <source>
        <dbReference type="Pfam" id="PF13742"/>
    </source>
</evidence>
<evidence type="ECO:0000313" key="9">
    <source>
        <dbReference type="Proteomes" id="UP000718593"/>
    </source>
</evidence>
<evidence type="ECO:0000256" key="5">
    <source>
        <dbReference type="NCBIfam" id="TIGR00237"/>
    </source>
</evidence>
<evidence type="ECO:0000313" key="8">
    <source>
        <dbReference type="EMBL" id="MBF1164701.1"/>
    </source>
</evidence>
<dbReference type="Pfam" id="PF13742">
    <property type="entry name" value="tRNA_anti_2"/>
    <property type="match status" value="1"/>
</dbReference>
<dbReference type="InterPro" id="IPR003753">
    <property type="entry name" value="Exonuc_VII_L"/>
</dbReference>
<sequence length="222" mass="24352">MPPPPPPNAVLSVSSLNRLVRDCLESAFPLTWIGGEISNLTYAASGHVYFSLKDSSAQVRCVMWRSRAQLLGWRLENGQKIEARALVSFYEPRGEFQLNVEAIRRAGQGDLFERFLRLKAQLEAEGLFAAEVKRPLPEFPRHVAIVSSLQAAALRDVLTTLHRRAPHLRLSIFPTAVQGDGAANRIAEALGQASVSGCDAIILCRGGGSIEDLWSFNEECVA</sequence>
<evidence type="ECO:0000256" key="2">
    <source>
        <dbReference type="ARBA" id="ARBA00022722"/>
    </source>
</evidence>
<dbReference type="GO" id="GO:0003676">
    <property type="term" value="F:nucleic acid binding"/>
    <property type="evidence" value="ECO:0007669"/>
    <property type="project" value="InterPro"/>
</dbReference>
<evidence type="ECO:0000256" key="3">
    <source>
        <dbReference type="ARBA" id="ARBA00022801"/>
    </source>
</evidence>
<evidence type="ECO:0000259" key="6">
    <source>
        <dbReference type="Pfam" id="PF02601"/>
    </source>
</evidence>
<dbReference type="EMBL" id="JABZMI010000101">
    <property type="protein sequence ID" value="MBF1164701.1"/>
    <property type="molecule type" value="Genomic_DNA"/>
</dbReference>
<dbReference type="GO" id="GO:0008855">
    <property type="term" value="F:exodeoxyribonuclease VII activity"/>
    <property type="evidence" value="ECO:0007669"/>
    <property type="project" value="UniProtKB-UniRule"/>
</dbReference>
<protein>
    <recommendedName>
        <fullName evidence="5">Exodeoxyribonuclease VII large subunit</fullName>
        <ecNumber evidence="5">3.1.11.6</ecNumber>
    </recommendedName>
</protein>
<dbReference type="CDD" id="cd04489">
    <property type="entry name" value="ExoVII_LU_OBF"/>
    <property type="match status" value="1"/>
</dbReference>
<dbReference type="Proteomes" id="UP000718593">
    <property type="component" value="Unassembled WGS sequence"/>
</dbReference>
<gene>
    <name evidence="8" type="primary">xseA</name>
    <name evidence="8" type="ORF">HXL68_06640</name>
</gene>
<feature type="domain" description="OB-fold nucleic acid binding" evidence="7">
    <location>
        <begin position="11"/>
        <end position="104"/>
    </location>
</feature>
<dbReference type="GO" id="GO:0009318">
    <property type="term" value="C:exodeoxyribonuclease VII complex"/>
    <property type="evidence" value="ECO:0007669"/>
    <property type="project" value="UniProtKB-UniRule"/>
</dbReference>
<organism evidence="8 9">
    <name type="scientific">Dechloromonas agitata</name>
    <dbReference type="NCBI Taxonomy" id="73030"/>
    <lineage>
        <taxon>Bacteria</taxon>
        <taxon>Pseudomonadati</taxon>
        <taxon>Pseudomonadota</taxon>
        <taxon>Betaproteobacteria</taxon>
        <taxon>Rhodocyclales</taxon>
        <taxon>Azonexaceae</taxon>
        <taxon>Dechloromonas</taxon>
    </lineage>
</organism>
<dbReference type="InterPro" id="IPR025824">
    <property type="entry name" value="OB-fold_nuc-bd_dom"/>
</dbReference>
<dbReference type="NCBIfam" id="TIGR00237">
    <property type="entry name" value="xseA"/>
    <property type="match status" value="1"/>
</dbReference>
<keyword evidence="3 8" id="KW-0378">Hydrolase</keyword>
<dbReference type="PANTHER" id="PTHR30008:SF0">
    <property type="entry name" value="EXODEOXYRIBONUCLEASE 7 LARGE SUBUNIT"/>
    <property type="match status" value="1"/>
</dbReference>
<dbReference type="PANTHER" id="PTHR30008">
    <property type="entry name" value="EXODEOXYRIBONUCLEASE 7 LARGE SUBUNIT"/>
    <property type="match status" value="1"/>
</dbReference>
<dbReference type="GO" id="GO:0006308">
    <property type="term" value="P:DNA catabolic process"/>
    <property type="evidence" value="ECO:0007669"/>
    <property type="project" value="UniProtKB-UniRule"/>
</dbReference>
<proteinExistence type="predicted"/>
<reference evidence="8" key="1">
    <citation type="submission" date="2020-04" db="EMBL/GenBank/DDBJ databases">
        <title>Deep metagenomics examines the oral microbiome during advanced dental caries in children, revealing novel taxa and co-occurrences with host molecules.</title>
        <authorList>
            <person name="Baker J.L."/>
            <person name="Morton J.T."/>
            <person name="Dinis M."/>
            <person name="Alvarez R."/>
            <person name="Tran N.C."/>
            <person name="Knight R."/>
            <person name="Edlund A."/>
        </authorList>
    </citation>
    <scope>NUCLEOTIDE SEQUENCE</scope>
    <source>
        <strain evidence="8">JCVI_32_bin.24</strain>
    </source>
</reference>
<evidence type="ECO:0000256" key="4">
    <source>
        <dbReference type="ARBA" id="ARBA00022839"/>
    </source>
</evidence>
<dbReference type="Pfam" id="PF02601">
    <property type="entry name" value="Exonuc_VII_L"/>
    <property type="match status" value="1"/>
</dbReference>
<feature type="non-terminal residue" evidence="8">
    <location>
        <position position="222"/>
    </location>
</feature>
<dbReference type="AlphaFoldDB" id="A0A930FZ30"/>
<evidence type="ECO:0000256" key="1">
    <source>
        <dbReference type="ARBA" id="ARBA00022490"/>
    </source>
</evidence>
<accession>A0A930FZ30</accession>
<keyword evidence="1" id="KW-0963">Cytoplasm</keyword>
<dbReference type="EC" id="3.1.11.6" evidence="5"/>
<dbReference type="InterPro" id="IPR020579">
    <property type="entry name" value="Exonuc_VII_lsu_C"/>
</dbReference>
<keyword evidence="4" id="KW-0269">Exonuclease</keyword>
<feature type="domain" description="Exonuclease VII large subunit C-terminal" evidence="6">
    <location>
        <begin position="127"/>
        <end position="222"/>
    </location>
</feature>
<comment type="caution">
    <text evidence="8">The sequence shown here is derived from an EMBL/GenBank/DDBJ whole genome shotgun (WGS) entry which is preliminary data.</text>
</comment>
<name>A0A930FZ30_9RHOO</name>